<proteinExistence type="predicted"/>
<evidence type="ECO:0000313" key="1">
    <source>
        <dbReference type="EMBL" id="GFD23144.1"/>
    </source>
</evidence>
<reference evidence="1" key="1">
    <citation type="journal article" date="2019" name="Sci. Rep.">
        <title>Draft genome of Tanacetum cinerariifolium, the natural source of mosquito coil.</title>
        <authorList>
            <person name="Yamashiro T."/>
            <person name="Shiraishi A."/>
            <person name="Satake H."/>
            <person name="Nakayama K."/>
        </authorList>
    </citation>
    <scope>NUCLEOTIDE SEQUENCE</scope>
</reference>
<comment type="caution">
    <text evidence="1">The sequence shown here is derived from an EMBL/GenBank/DDBJ whole genome shotgun (WGS) entry which is preliminary data.</text>
</comment>
<protein>
    <submittedName>
        <fullName evidence="1">Putative zinc finger, CCHC-type</fullName>
    </submittedName>
</protein>
<dbReference type="AlphaFoldDB" id="A0A699UTM6"/>
<organism evidence="1">
    <name type="scientific">Tanacetum cinerariifolium</name>
    <name type="common">Dalmatian daisy</name>
    <name type="synonym">Chrysanthemum cinerariifolium</name>
    <dbReference type="NCBI Taxonomy" id="118510"/>
    <lineage>
        <taxon>Eukaryota</taxon>
        <taxon>Viridiplantae</taxon>
        <taxon>Streptophyta</taxon>
        <taxon>Embryophyta</taxon>
        <taxon>Tracheophyta</taxon>
        <taxon>Spermatophyta</taxon>
        <taxon>Magnoliopsida</taxon>
        <taxon>eudicotyledons</taxon>
        <taxon>Gunneridae</taxon>
        <taxon>Pentapetalae</taxon>
        <taxon>asterids</taxon>
        <taxon>campanulids</taxon>
        <taxon>Asterales</taxon>
        <taxon>Asteraceae</taxon>
        <taxon>Asteroideae</taxon>
        <taxon>Anthemideae</taxon>
        <taxon>Anthemidinae</taxon>
        <taxon>Tanacetum</taxon>
    </lineage>
</organism>
<dbReference type="EMBL" id="BKCJ011342692">
    <property type="protein sequence ID" value="GFD23144.1"/>
    <property type="molecule type" value="Genomic_DNA"/>
</dbReference>
<feature type="non-terminal residue" evidence="1">
    <location>
        <position position="101"/>
    </location>
</feature>
<sequence>MTQITLLKELVLLILKPNSPQLAKEDLEQIDPDELEKMDLHWEMAMLRIRARRFIKRTELQRIKKTEEESMVEKICQWKIPLRMPWLLKVDLEGTIGATKL</sequence>
<gene>
    <name evidence="1" type="ORF">Tci_895113</name>
</gene>
<accession>A0A699UTM6</accession>
<name>A0A699UTM6_TANCI</name>